<dbReference type="EMBL" id="AFAR01000191">
    <property type="protein sequence ID" value="EGF26187.1"/>
    <property type="molecule type" value="Genomic_DNA"/>
</dbReference>
<comment type="caution">
    <text evidence="1">The sequence shown here is derived from an EMBL/GenBank/DDBJ whole genome shotgun (WGS) entry which is preliminary data.</text>
</comment>
<dbReference type="PATRIC" id="fig|991778.3.peg.4110"/>
<dbReference type="AlphaFoldDB" id="F2AVV1"/>
<evidence type="ECO:0000313" key="2">
    <source>
        <dbReference type="Proteomes" id="UP000006222"/>
    </source>
</evidence>
<gene>
    <name evidence="1" type="ORF">RBWH47_04239</name>
</gene>
<dbReference type="Proteomes" id="UP000006222">
    <property type="component" value="Unassembled WGS sequence"/>
</dbReference>
<evidence type="ECO:0000313" key="1">
    <source>
        <dbReference type="EMBL" id="EGF26187.1"/>
    </source>
</evidence>
<reference evidence="1 2" key="1">
    <citation type="journal article" date="2013" name="Mar. Genomics">
        <title>Expression of sulfatases in Rhodopirellula baltica and the diversity of sulfatases in the genus Rhodopirellula.</title>
        <authorList>
            <person name="Wegner C.E."/>
            <person name="Richter-Heitmann T."/>
            <person name="Klindworth A."/>
            <person name="Klockow C."/>
            <person name="Richter M."/>
            <person name="Achstetter T."/>
            <person name="Glockner F.O."/>
            <person name="Harder J."/>
        </authorList>
    </citation>
    <scope>NUCLEOTIDE SEQUENCE [LARGE SCALE GENOMIC DNA]</scope>
    <source>
        <strain evidence="1 2">WH47</strain>
    </source>
</reference>
<accession>F2AVV1</accession>
<sequence length="50" mass="5574">MNKALIHGVFRTTLFSYVVPFPTSFPSGSALALSSNCLSRCFVFDFQVIR</sequence>
<proteinExistence type="predicted"/>
<name>F2AVV1_RHOBT</name>
<organism evidence="1 2">
    <name type="scientific">Rhodopirellula baltica WH47</name>
    <dbReference type="NCBI Taxonomy" id="991778"/>
    <lineage>
        <taxon>Bacteria</taxon>
        <taxon>Pseudomonadati</taxon>
        <taxon>Planctomycetota</taxon>
        <taxon>Planctomycetia</taxon>
        <taxon>Pirellulales</taxon>
        <taxon>Pirellulaceae</taxon>
        <taxon>Rhodopirellula</taxon>
    </lineage>
</organism>
<protein>
    <submittedName>
        <fullName evidence="1">Uncharacterized protein</fullName>
    </submittedName>
</protein>